<dbReference type="Proteomes" id="UP001195483">
    <property type="component" value="Unassembled WGS sequence"/>
</dbReference>
<dbReference type="EMBL" id="JAEAOA010001380">
    <property type="protein sequence ID" value="KAK3586553.1"/>
    <property type="molecule type" value="Genomic_DNA"/>
</dbReference>
<accession>A0AAE0S7Q8</accession>
<sequence length="64" mass="7090">MNVRLEIAMFDPCNFLEGCKHSGSKRFTRVSIQTTNLDHPPIGLSSIFNAKPNQDLGRSIVESA</sequence>
<comment type="caution">
    <text evidence="1">The sequence shown here is derived from an EMBL/GenBank/DDBJ whole genome shotgun (WGS) entry which is preliminary data.</text>
</comment>
<reference evidence="1" key="2">
    <citation type="journal article" date="2021" name="Genome Biol. Evol.">
        <title>Developing a high-quality reference genome for a parasitic bivalve with doubly uniparental inheritance (Bivalvia: Unionida).</title>
        <authorList>
            <person name="Smith C.H."/>
        </authorList>
    </citation>
    <scope>NUCLEOTIDE SEQUENCE</scope>
    <source>
        <strain evidence="1">CHS0354</strain>
        <tissue evidence="1">Mantle</tissue>
    </source>
</reference>
<reference evidence="1" key="1">
    <citation type="journal article" date="2021" name="Genome Biol. Evol.">
        <title>A High-Quality Reference Genome for a Parasitic Bivalve with Doubly Uniparental Inheritance (Bivalvia: Unionida).</title>
        <authorList>
            <person name="Smith C.H."/>
        </authorList>
    </citation>
    <scope>NUCLEOTIDE SEQUENCE</scope>
    <source>
        <strain evidence="1">CHS0354</strain>
    </source>
</reference>
<name>A0AAE0S7Q8_9BIVA</name>
<gene>
    <name evidence="1" type="ORF">CHS0354_022685</name>
</gene>
<proteinExistence type="predicted"/>
<keyword evidence="2" id="KW-1185">Reference proteome</keyword>
<reference evidence="1" key="3">
    <citation type="submission" date="2023-05" db="EMBL/GenBank/DDBJ databases">
        <authorList>
            <person name="Smith C.H."/>
        </authorList>
    </citation>
    <scope>NUCLEOTIDE SEQUENCE</scope>
    <source>
        <strain evidence="1">CHS0354</strain>
        <tissue evidence="1">Mantle</tissue>
    </source>
</reference>
<organism evidence="1 2">
    <name type="scientific">Potamilus streckersoni</name>
    <dbReference type="NCBI Taxonomy" id="2493646"/>
    <lineage>
        <taxon>Eukaryota</taxon>
        <taxon>Metazoa</taxon>
        <taxon>Spiralia</taxon>
        <taxon>Lophotrochozoa</taxon>
        <taxon>Mollusca</taxon>
        <taxon>Bivalvia</taxon>
        <taxon>Autobranchia</taxon>
        <taxon>Heteroconchia</taxon>
        <taxon>Palaeoheterodonta</taxon>
        <taxon>Unionida</taxon>
        <taxon>Unionoidea</taxon>
        <taxon>Unionidae</taxon>
        <taxon>Ambleminae</taxon>
        <taxon>Lampsilini</taxon>
        <taxon>Potamilus</taxon>
    </lineage>
</organism>
<protein>
    <submittedName>
        <fullName evidence="1">Uncharacterized protein</fullName>
    </submittedName>
</protein>
<dbReference type="AlphaFoldDB" id="A0AAE0S7Q8"/>
<evidence type="ECO:0000313" key="1">
    <source>
        <dbReference type="EMBL" id="KAK3586553.1"/>
    </source>
</evidence>
<evidence type="ECO:0000313" key="2">
    <source>
        <dbReference type="Proteomes" id="UP001195483"/>
    </source>
</evidence>